<comment type="caution">
    <text evidence="2">The sequence shown here is derived from an EMBL/GenBank/DDBJ whole genome shotgun (WGS) entry which is preliminary data.</text>
</comment>
<organism evidence="2 3">
    <name type="scientific">Thiomonas arsenitoxydans (strain DSM 22701 / CIP 110005 / 3As)</name>
    <dbReference type="NCBI Taxonomy" id="426114"/>
    <lineage>
        <taxon>Bacteria</taxon>
        <taxon>Pseudomonadati</taxon>
        <taxon>Pseudomonadota</taxon>
        <taxon>Betaproteobacteria</taxon>
        <taxon>Burkholderiales</taxon>
        <taxon>Thiomonas</taxon>
    </lineage>
</organism>
<feature type="region of interest" description="Disordered" evidence="1">
    <location>
        <begin position="181"/>
        <end position="204"/>
    </location>
</feature>
<dbReference type="EMBL" id="CTRI01000023">
    <property type="protein sequence ID" value="CQR34274.1"/>
    <property type="molecule type" value="Genomic_DNA"/>
</dbReference>
<accession>A0ABM9T9P9</accession>
<proteinExistence type="predicted"/>
<keyword evidence="3" id="KW-1185">Reference proteome</keyword>
<evidence type="ECO:0000256" key="1">
    <source>
        <dbReference type="SAM" id="MobiDB-lite"/>
    </source>
</evidence>
<gene>
    <name evidence="2" type="ORF">THICB1_30376</name>
</gene>
<evidence type="ECO:0000313" key="2">
    <source>
        <dbReference type="EMBL" id="CQR34274.1"/>
    </source>
</evidence>
<sequence length="286" mass="32264">MRSAWGQRRWLCFPACARLAPPKRSPTKKVTFHPRPPQAAARCLTSALPRASHNAPAQPPSGCVRNTSGLPRAPQPPFGRLFLRPRFINGWPAHYESGAAMRANSKNYVLNRVENNSDPILVNIAIFYQENQAQIDKMHVDAGCDETEWGALFEAQLLSCGDESKFFKKLRGILMQKHGKRRPKELHLEGGDSPEEITSDFSADDAEKSAYSELQSELTILEEKALNNTEISREIAALEFARTRKKEAALRIGITPRRIEQKLLEIPELRKRQRGLWDCQAERGLA</sequence>
<evidence type="ECO:0008006" key="4">
    <source>
        <dbReference type="Google" id="ProtNLM"/>
    </source>
</evidence>
<evidence type="ECO:0000313" key="3">
    <source>
        <dbReference type="Proteomes" id="UP000078599"/>
    </source>
</evidence>
<feature type="compositionally biased region" description="Acidic residues" evidence="1">
    <location>
        <begin position="192"/>
        <end position="204"/>
    </location>
</feature>
<dbReference type="Proteomes" id="UP000078599">
    <property type="component" value="Unassembled WGS sequence"/>
</dbReference>
<reference evidence="2 3" key="1">
    <citation type="submission" date="2015-03" db="EMBL/GenBank/DDBJ databases">
        <authorList>
            <person name="Regsiter A."/>
            <person name="william w."/>
        </authorList>
    </citation>
    <scope>NUCLEOTIDE SEQUENCE [LARGE SCALE GENOMIC DNA]</scope>
    <source>
        <strain evidence="2 3">CB1</strain>
    </source>
</reference>
<name>A0ABM9T9P9_THIA3</name>
<protein>
    <recommendedName>
        <fullName evidence="4">Sigma-70 family RNA polymerase sigma factor</fullName>
    </recommendedName>
</protein>